<evidence type="ECO:0000256" key="1">
    <source>
        <dbReference type="SAM" id="Coils"/>
    </source>
</evidence>
<evidence type="ECO:0000313" key="2">
    <source>
        <dbReference type="EMBL" id="CCD22557.1"/>
    </source>
</evidence>
<dbReference type="KEGG" id="ndi:NDAI_0A04000"/>
<organism evidence="2 3">
    <name type="scientific">Naumovozyma dairenensis (strain ATCC 10597 / BCRC 20456 / CBS 421 / NBRC 0211 / NRRL Y-12639)</name>
    <name type="common">Saccharomyces dairenensis</name>
    <dbReference type="NCBI Taxonomy" id="1071378"/>
    <lineage>
        <taxon>Eukaryota</taxon>
        <taxon>Fungi</taxon>
        <taxon>Dikarya</taxon>
        <taxon>Ascomycota</taxon>
        <taxon>Saccharomycotina</taxon>
        <taxon>Saccharomycetes</taxon>
        <taxon>Saccharomycetales</taxon>
        <taxon>Saccharomycetaceae</taxon>
        <taxon>Naumovozyma</taxon>
    </lineage>
</organism>
<feature type="coiled-coil region" evidence="1">
    <location>
        <begin position="91"/>
        <end position="118"/>
    </location>
</feature>
<dbReference type="OMA" id="YNRRESP"/>
<sequence>MSESVFEPGYNRRESPIKEPLYRAIKVDLRVLPQEVTKPTLMKRKTDHPLNGFTQNQHEDEQGIMQATLLNNKTHGEVTDSPVVSNVYDPKNQLRSLVKNAERNKDALKRRNEHIKKMKANSRSRFGW</sequence>
<reference evidence="2 3" key="1">
    <citation type="journal article" date="2011" name="Proc. Natl. Acad. Sci. U.S.A.">
        <title>Evolutionary erosion of yeast sex chromosomes by mating-type switching accidents.</title>
        <authorList>
            <person name="Gordon J.L."/>
            <person name="Armisen D."/>
            <person name="Proux-Wera E."/>
            <person name="Oheigeartaigh S.S."/>
            <person name="Byrne K.P."/>
            <person name="Wolfe K.H."/>
        </authorList>
    </citation>
    <scope>NUCLEOTIDE SEQUENCE [LARGE SCALE GENOMIC DNA]</scope>
    <source>
        <strain evidence="3">ATCC 10597 / BCRC 20456 / CBS 421 / NBRC 0211 / NRRL Y-12639</strain>
    </source>
</reference>
<dbReference type="GeneID" id="11494066"/>
<dbReference type="HOGENOM" id="CLU_161502_0_0_1"/>
<gene>
    <name evidence="2" type="primary">NDAI0A04000</name>
    <name evidence="2" type="ordered locus">NDAI_0A04000</name>
</gene>
<dbReference type="RefSeq" id="XP_003667800.1">
    <property type="nucleotide sequence ID" value="XM_003667752.1"/>
</dbReference>
<name>G0W419_NAUDC</name>
<dbReference type="OrthoDB" id="2555634at2759"/>
<accession>G0W419</accession>
<dbReference type="AlphaFoldDB" id="G0W419"/>
<protein>
    <submittedName>
        <fullName evidence="2">Uncharacterized protein</fullName>
    </submittedName>
</protein>
<evidence type="ECO:0000313" key="3">
    <source>
        <dbReference type="Proteomes" id="UP000000689"/>
    </source>
</evidence>
<dbReference type="Proteomes" id="UP000000689">
    <property type="component" value="Chromosome 1"/>
</dbReference>
<keyword evidence="1" id="KW-0175">Coiled coil</keyword>
<keyword evidence="3" id="KW-1185">Reference proteome</keyword>
<dbReference type="EMBL" id="HE580267">
    <property type="protein sequence ID" value="CCD22557.1"/>
    <property type="molecule type" value="Genomic_DNA"/>
</dbReference>
<proteinExistence type="predicted"/>